<feature type="compositionally biased region" description="Low complexity" evidence="3">
    <location>
        <begin position="417"/>
        <end position="434"/>
    </location>
</feature>
<feature type="domain" description="C3H1-type" evidence="5">
    <location>
        <begin position="312"/>
        <end position="340"/>
    </location>
</feature>
<feature type="transmembrane region" description="Helical" evidence="4">
    <location>
        <begin position="2263"/>
        <end position="2285"/>
    </location>
</feature>
<dbReference type="EMBL" id="CAJNIZ010008113">
    <property type="protein sequence ID" value="CAE7264259.1"/>
    <property type="molecule type" value="Genomic_DNA"/>
</dbReference>
<keyword evidence="7" id="KW-1185">Reference proteome</keyword>
<evidence type="ECO:0000313" key="7">
    <source>
        <dbReference type="Proteomes" id="UP000649617"/>
    </source>
</evidence>
<reference evidence="6" key="1">
    <citation type="submission" date="2021-02" db="EMBL/GenBank/DDBJ databases">
        <authorList>
            <person name="Dougan E. K."/>
            <person name="Rhodes N."/>
            <person name="Thang M."/>
            <person name="Chan C."/>
        </authorList>
    </citation>
    <scope>NUCLEOTIDE SEQUENCE</scope>
</reference>
<evidence type="ECO:0000256" key="4">
    <source>
        <dbReference type="SAM" id="Phobius"/>
    </source>
</evidence>
<dbReference type="PROSITE" id="PS50103">
    <property type="entry name" value="ZF_C3H1"/>
    <property type="match status" value="1"/>
</dbReference>
<dbReference type="SUPFAM" id="SSF53098">
    <property type="entry name" value="Ribonuclease H-like"/>
    <property type="match status" value="1"/>
</dbReference>
<dbReference type="Gene3D" id="3.30.420.10">
    <property type="entry name" value="Ribonuclease H-like superfamily/Ribonuclease H"/>
    <property type="match status" value="1"/>
</dbReference>
<keyword evidence="4" id="KW-1133">Transmembrane helix</keyword>
<keyword evidence="1" id="KW-0863">Zinc-finger</keyword>
<dbReference type="InterPro" id="IPR013103">
    <property type="entry name" value="RVT_2"/>
</dbReference>
<comment type="caution">
    <text evidence="6">The sequence shown here is derived from an EMBL/GenBank/DDBJ whole genome shotgun (WGS) entry which is preliminary data.</text>
</comment>
<feature type="zinc finger region" description="C3H1-type" evidence="1">
    <location>
        <begin position="312"/>
        <end position="340"/>
    </location>
</feature>
<dbReference type="CDD" id="cd09272">
    <property type="entry name" value="RNase_HI_RT_Ty1"/>
    <property type="match status" value="1"/>
</dbReference>
<feature type="non-terminal residue" evidence="6">
    <location>
        <position position="1"/>
    </location>
</feature>
<keyword evidence="4" id="KW-0812">Transmembrane</keyword>
<keyword evidence="2" id="KW-0175">Coiled coil</keyword>
<organism evidence="6 7">
    <name type="scientific">Symbiodinium pilosum</name>
    <name type="common">Dinoflagellate</name>
    <dbReference type="NCBI Taxonomy" id="2952"/>
    <lineage>
        <taxon>Eukaryota</taxon>
        <taxon>Sar</taxon>
        <taxon>Alveolata</taxon>
        <taxon>Dinophyceae</taxon>
        <taxon>Suessiales</taxon>
        <taxon>Symbiodiniaceae</taxon>
        <taxon>Symbiodinium</taxon>
    </lineage>
</organism>
<dbReference type="InterPro" id="IPR012337">
    <property type="entry name" value="RNaseH-like_sf"/>
</dbReference>
<evidence type="ECO:0000313" key="6">
    <source>
        <dbReference type="EMBL" id="CAE7264259.1"/>
    </source>
</evidence>
<dbReference type="InterPro" id="IPR000571">
    <property type="entry name" value="Znf_CCCH"/>
</dbReference>
<evidence type="ECO:0000256" key="2">
    <source>
        <dbReference type="SAM" id="Coils"/>
    </source>
</evidence>
<evidence type="ECO:0000256" key="1">
    <source>
        <dbReference type="PROSITE-ProRule" id="PRU00723"/>
    </source>
</evidence>
<sequence length="2352" mass="259533">QFGPTQRDPAVGEARADEPLQLLVQGMRQLQQAYLGKTDSKDVELKGSVEVPSMPDVGPEASVAFADWLYELEQAVGALSDKASVWFSACLEVARQAYMEYSLASPMRRLSLQPQIPEALKDPKWSRLERRVMTLLLGAMKRPAKEDAVTHRIADVPSLLFRLHVLYQPGGVSERAAVLKHLEGKAGGEDIHECIAALRKWRRYLERAEAMQVSVPDPSILLAGVELMVKRVMASHPEVKFRIDLMKNELQLQGRPTQEGVLRLHTHILAELQMIAPTSLSPTTSTALKAIGTGQAGTGEASSPTNSPKRGQAGKLLCKFFLSKTGCTKGSTCKFDHTFESREEKRARCWGCGSQLHRRNECPVAAKFGKGQKSPGKGGRQPVAGLTPGTSLMPVSAPSSSQQAILESIQAAPPSGASLPSDTAASTSSASTLTQPPAVPSDSEVKDLLKEANAMLSKLAKLQALEVKTNTSVGELSAVIRSAGLSSEEGFALLDTGASHAFKTAEGADLERASPVRVELAGGQYVTLKQNKAGTLLAAAQDEGAPNATPILPLGALVQQLGCDLTWTRKGGLKVVHPQFGVLKTFVKGNHPMLAETQALEIIAQLEDLHLKALESTTAKTFVRTLDLEELRTWDFTLGKFVATGDRGCLLDALTSPGSPLGSLPQHILSLAAVHVGLDDKQGWKYLKSIPLNRAARKDMMTKRWVVRLFRREGEANLSISNSENAIVVDCNVARSKRFSLKGESAMYKALMWAAARGQLEGVIGSPPVNDGTELLTRQLLLWIVARQGAMVHRFVPPYLVLGSTPASSMWKSDIWASFRQEYYVPMMQFESSKDGANYLFATNLAIKGNLLPQESVEVKGGLAERAWPNLWRTPFLQELGYAVDRWRSHPEELYLGYLLYKLDSDGTKGEYAGSRGYRYALLGTYVTGYKDIPIPKEPDFEPEAIPGEEDFLEEQGPQDPPLDPKDQAELEQSNEKFQALYKEIGDTMEYQTLHYAIPLKSRLMPEVDAAVKQLYLQIRAEGLPVTRVHSDRARELRGSGLREWLLHRDVLPTTGEAQAPQTNGRAEAGVKRAKTRAKTLLRTAGLDPCCWPFAMSFAAFQQREYALGRSKNVIPFGSPVLVKKKVFGAGGRYDLDDRWEGGVYVGPSSELRQGHVVRFPSGRIVTSLHVRTGVVDSDGLAPLDPVEASFLRPSRRITGKRPLEPHEARPHADPPEPPEVSFDREHQSGFDMGHVEAAGVWTDEEPVVGFLGKGVPQLMAYSVHADHPEPAEVSFDREHQSGHFWNQVSTSIRALKPLSEPERRAEELAESYLEAGVMGTNLVLKLFEVLEEVRQLFSRASKRQPKQKASSWATGVFTHGGVSGLRDGSKRLPAVTKFLAKFAKEVMGAKQFGTVVIQRNGGGSAHRDCHNLPGSRNWLCPLTSFEDGGLWIQQDPFATDKETEGIAVEKEVKPGVYVKGKVVEALKGKPFSFDPRLWHEAQPHSGDRVMVVAYTPRLSNLDEAEAEYVKSLGFPIFGEEDGVRPRHDSCEVSNAHASGADDGDQDLASPLLCLNETHCQLLEDLQDRSQSLRLLLEEEQALAEDLKQANSLVLEETRKTQFFIDTMLKNATELLSAQDRAALKLCLKAASDSDEPDYESLLESLDSDLQVVHTVPLTQVKPVVDRWHVAIRKELDNLFQGGTLVEISREEALRLERQGLLRLVPSKGVHTLKPPARKNEKYKRKYRLVLCGNFVAPEEQFGSLYAGGASAETLRTVLTVAAKKKWLGATADITGAFLLAPWPEHLHRYAVMPPKLLADNGYVTEGFFWLVQRPLYGLRESPAIWASYRSARLSKARIFYKNKHLVLRMSKVDPELWLIFYEDEDGLLGCVITYVDDLLYVADSGLVKAVHAWVLEEWPCNELEWASVGNGTRYLGMEVFQRPSGAYEIHQKGYILDLLRSHGMEDSPGTLLPCPREWISDDISSEPEVFTEAELRFGQRMVGEQLWLTMRCRPDLQFVVSHMSQWVTKHPRRVARIAKRVLSYLASTLELKLVLGGDVDSAAASSSNHSTAATSALEVALVGYSDASFAPYGGRSYGAPLITLYGSPIAWKSGRQGMVTLSTMESELLEATSAATLLECVGCLIDEIYGQRVPRHLRVDNSSATAMLCGGPGSWRTRHLRVRSAFVREQVQEGLLDVSHVEGRKQLADLATKMHPRARLLDLLVQWGFEGLPVDAVQQQMLQVLMVSCVALALDRIPRAEATTTDSASKKDPLASAGVDELLLVSGVVAALAVVVWELAKWFFRCLHRRVKKESKLKRLRELARLAAEVEIDRIEAEQRLPSSGEVRGTVQTALPVPWDWERVWATCGDC</sequence>
<name>A0A812MGG7_SYMPI</name>
<dbReference type="OrthoDB" id="430476at2759"/>
<feature type="compositionally biased region" description="Basic and acidic residues" evidence="3">
    <location>
        <begin position="1202"/>
        <end position="1215"/>
    </location>
</feature>
<dbReference type="InterPro" id="IPR036397">
    <property type="entry name" value="RNaseH_sf"/>
</dbReference>
<keyword evidence="4" id="KW-0472">Membrane</keyword>
<dbReference type="Proteomes" id="UP000649617">
    <property type="component" value="Unassembled WGS sequence"/>
</dbReference>
<feature type="region of interest" description="Disordered" evidence="3">
    <location>
        <begin position="1195"/>
        <end position="1226"/>
    </location>
</feature>
<proteinExistence type="predicted"/>
<dbReference type="GO" id="GO:0008270">
    <property type="term" value="F:zinc ion binding"/>
    <property type="evidence" value="ECO:0007669"/>
    <property type="project" value="UniProtKB-KW"/>
</dbReference>
<feature type="region of interest" description="Disordered" evidence="3">
    <location>
        <begin position="367"/>
        <end position="443"/>
    </location>
</feature>
<dbReference type="Pfam" id="PF07727">
    <property type="entry name" value="RVT_2"/>
    <property type="match status" value="1"/>
</dbReference>
<protein>
    <submittedName>
        <fullName evidence="6">RE1 protein</fullName>
    </submittedName>
</protein>
<gene>
    <name evidence="6" type="primary">RE1</name>
    <name evidence="6" type="ORF">SPIL2461_LOCUS5645</name>
</gene>
<accession>A0A812MGG7</accession>
<evidence type="ECO:0000256" key="3">
    <source>
        <dbReference type="SAM" id="MobiDB-lite"/>
    </source>
</evidence>
<keyword evidence="1" id="KW-0479">Metal-binding</keyword>
<feature type="coiled-coil region" evidence="2">
    <location>
        <begin position="1563"/>
        <end position="1597"/>
    </location>
</feature>
<keyword evidence="1" id="KW-0862">Zinc</keyword>
<dbReference type="PANTHER" id="PTHR11439">
    <property type="entry name" value="GAG-POL-RELATED RETROTRANSPOSON"/>
    <property type="match status" value="1"/>
</dbReference>
<evidence type="ECO:0000259" key="5">
    <source>
        <dbReference type="PROSITE" id="PS50103"/>
    </source>
</evidence>
<dbReference type="GO" id="GO:0003676">
    <property type="term" value="F:nucleic acid binding"/>
    <property type="evidence" value="ECO:0007669"/>
    <property type="project" value="InterPro"/>
</dbReference>